<evidence type="ECO:0000256" key="3">
    <source>
        <dbReference type="ARBA" id="ARBA00022475"/>
    </source>
</evidence>
<evidence type="ECO:0000313" key="9">
    <source>
        <dbReference type="EMBL" id="HJF31427.1"/>
    </source>
</evidence>
<dbReference type="SUPFAM" id="SSF103473">
    <property type="entry name" value="MFS general substrate transporter"/>
    <property type="match status" value="1"/>
</dbReference>
<keyword evidence="5 7" id="KW-1133">Transmembrane helix</keyword>
<dbReference type="InterPro" id="IPR011701">
    <property type="entry name" value="MFS"/>
</dbReference>
<dbReference type="InterPro" id="IPR036259">
    <property type="entry name" value="MFS_trans_sf"/>
</dbReference>
<reference evidence="9" key="1">
    <citation type="journal article" date="2021" name="PeerJ">
        <title>Extensive microbial diversity within the chicken gut microbiome revealed by metagenomics and culture.</title>
        <authorList>
            <person name="Gilroy R."/>
            <person name="Ravi A."/>
            <person name="Getino M."/>
            <person name="Pursley I."/>
            <person name="Horton D.L."/>
            <person name="Alikhan N.F."/>
            <person name="Baker D."/>
            <person name="Gharbi K."/>
            <person name="Hall N."/>
            <person name="Watson M."/>
            <person name="Adriaenssens E.M."/>
            <person name="Foster-Nyarko E."/>
            <person name="Jarju S."/>
            <person name="Secka A."/>
            <person name="Antonio M."/>
            <person name="Oren A."/>
            <person name="Chaudhuri R.R."/>
            <person name="La Ragione R."/>
            <person name="Hildebrand F."/>
            <person name="Pallen M.J."/>
        </authorList>
    </citation>
    <scope>NUCLEOTIDE SEQUENCE</scope>
    <source>
        <strain evidence="9">CHK171-7178</strain>
    </source>
</reference>
<dbReference type="GO" id="GO:0022857">
    <property type="term" value="F:transmembrane transporter activity"/>
    <property type="evidence" value="ECO:0007669"/>
    <property type="project" value="InterPro"/>
</dbReference>
<dbReference type="AlphaFoldDB" id="A0A921FYM7"/>
<keyword evidence="6 7" id="KW-0472">Membrane</keyword>
<dbReference type="PANTHER" id="PTHR23517:SF2">
    <property type="entry name" value="MULTIDRUG RESISTANCE PROTEIN MDTH"/>
    <property type="match status" value="1"/>
</dbReference>
<feature type="transmembrane region" description="Helical" evidence="7">
    <location>
        <begin position="355"/>
        <end position="375"/>
    </location>
</feature>
<feature type="transmembrane region" description="Helical" evidence="7">
    <location>
        <begin position="126"/>
        <end position="149"/>
    </location>
</feature>
<dbReference type="PANTHER" id="PTHR23517">
    <property type="entry name" value="RESISTANCE PROTEIN MDTM, PUTATIVE-RELATED-RELATED"/>
    <property type="match status" value="1"/>
</dbReference>
<feature type="domain" description="Major facilitator superfamily (MFS) profile" evidence="8">
    <location>
        <begin position="1"/>
        <end position="379"/>
    </location>
</feature>
<organism evidence="9 10">
    <name type="scientific">Sporosarcina psychrophila</name>
    <name type="common">Bacillus psychrophilus</name>
    <dbReference type="NCBI Taxonomy" id="1476"/>
    <lineage>
        <taxon>Bacteria</taxon>
        <taxon>Bacillati</taxon>
        <taxon>Bacillota</taxon>
        <taxon>Bacilli</taxon>
        <taxon>Bacillales</taxon>
        <taxon>Caryophanaceae</taxon>
        <taxon>Sporosarcina</taxon>
    </lineage>
</organism>
<evidence type="ECO:0000313" key="10">
    <source>
        <dbReference type="Proteomes" id="UP000698173"/>
    </source>
</evidence>
<dbReference type="Gene3D" id="1.20.1250.20">
    <property type="entry name" value="MFS general substrate transporter like domains"/>
    <property type="match status" value="1"/>
</dbReference>
<dbReference type="EMBL" id="DYWT01000108">
    <property type="protein sequence ID" value="HJF31427.1"/>
    <property type="molecule type" value="Genomic_DNA"/>
</dbReference>
<evidence type="ECO:0000256" key="2">
    <source>
        <dbReference type="ARBA" id="ARBA00022448"/>
    </source>
</evidence>
<evidence type="ECO:0000256" key="6">
    <source>
        <dbReference type="ARBA" id="ARBA00023136"/>
    </source>
</evidence>
<evidence type="ECO:0000256" key="1">
    <source>
        <dbReference type="ARBA" id="ARBA00004651"/>
    </source>
</evidence>
<evidence type="ECO:0000256" key="4">
    <source>
        <dbReference type="ARBA" id="ARBA00022692"/>
    </source>
</evidence>
<comment type="subcellular location">
    <subcellularLocation>
        <location evidence="1">Cell membrane</location>
        <topology evidence="1">Multi-pass membrane protein</topology>
    </subcellularLocation>
</comment>
<dbReference type="InterPro" id="IPR020846">
    <property type="entry name" value="MFS_dom"/>
</dbReference>
<feature type="transmembrane region" description="Helical" evidence="7">
    <location>
        <begin position="238"/>
        <end position="255"/>
    </location>
</feature>
<feature type="transmembrane region" description="Helical" evidence="7">
    <location>
        <begin position="327"/>
        <end position="349"/>
    </location>
</feature>
<keyword evidence="3" id="KW-1003">Cell membrane</keyword>
<feature type="transmembrane region" description="Helical" evidence="7">
    <location>
        <begin position="267"/>
        <end position="287"/>
    </location>
</feature>
<dbReference type="Pfam" id="PF07690">
    <property type="entry name" value="MFS_1"/>
    <property type="match status" value="1"/>
</dbReference>
<sequence length="388" mass="41797">MRGFVYLIVFFSFFDLFSQLPVMSPFALSLGATPFLVGLVVGMYSFSNTIGNIISGFMTDKRGPFLILVLGLFASALSLFFYTVVSGPMSLLGVRFVHGFMEGLIVPAAFTFLANRAEESKRGKSVAISGAFVGMAAIVGPAYGGIVAAKTSTPFIMAVNGGIMMLLAILAFFVLRSFTYVRKQSSQKAESFRVIHLFRHPGMVRAFAGAFFLMFSQGVLALVLPLKVESLGFDTKTTGILLSTFGVVAILIFLLPINRIFDRVRPVVTLAFGISLMGVSMLFLSQIEELTNLYLAMAIYGAGFAFLFPSINSLLIDSSSAEFRGKAYGYFYAFFSIGVVAGSGVIGLLNLDFQGAFMLTGFILLAVALYTLIGLKKKGSIDKSSSVV</sequence>
<reference evidence="9" key="2">
    <citation type="submission" date="2021-09" db="EMBL/GenBank/DDBJ databases">
        <authorList>
            <person name="Gilroy R."/>
        </authorList>
    </citation>
    <scope>NUCLEOTIDE SEQUENCE</scope>
    <source>
        <strain evidence="9">CHK171-7178</strain>
    </source>
</reference>
<feature type="transmembrane region" description="Helical" evidence="7">
    <location>
        <begin position="202"/>
        <end position="226"/>
    </location>
</feature>
<dbReference type="CDD" id="cd17325">
    <property type="entry name" value="MFS_MdtG_SLC18_like"/>
    <property type="match status" value="1"/>
</dbReference>
<dbReference type="GO" id="GO:0005886">
    <property type="term" value="C:plasma membrane"/>
    <property type="evidence" value="ECO:0007669"/>
    <property type="project" value="UniProtKB-SubCell"/>
</dbReference>
<keyword evidence="2" id="KW-0813">Transport</keyword>
<accession>A0A921FYM7</accession>
<dbReference type="PROSITE" id="PS50850">
    <property type="entry name" value="MFS"/>
    <property type="match status" value="1"/>
</dbReference>
<feature type="transmembrane region" description="Helical" evidence="7">
    <location>
        <begin position="65"/>
        <end position="84"/>
    </location>
</feature>
<keyword evidence="4 7" id="KW-0812">Transmembrane</keyword>
<comment type="caution">
    <text evidence="9">The sequence shown here is derived from an EMBL/GenBank/DDBJ whole genome shotgun (WGS) entry which is preliminary data.</text>
</comment>
<feature type="transmembrane region" description="Helical" evidence="7">
    <location>
        <begin position="293"/>
        <end position="315"/>
    </location>
</feature>
<evidence type="ECO:0000256" key="5">
    <source>
        <dbReference type="ARBA" id="ARBA00022989"/>
    </source>
</evidence>
<dbReference type="InterPro" id="IPR050171">
    <property type="entry name" value="MFS_Transporters"/>
</dbReference>
<gene>
    <name evidence="9" type="ORF">K8V56_06555</name>
</gene>
<feature type="transmembrane region" description="Helical" evidence="7">
    <location>
        <begin position="96"/>
        <end position="114"/>
    </location>
</feature>
<evidence type="ECO:0000256" key="7">
    <source>
        <dbReference type="SAM" id="Phobius"/>
    </source>
</evidence>
<evidence type="ECO:0000259" key="8">
    <source>
        <dbReference type="PROSITE" id="PS50850"/>
    </source>
</evidence>
<name>A0A921FYM7_SPOPS</name>
<protein>
    <submittedName>
        <fullName evidence="9">MFS transporter</fullName>
    </submittedName>
</protein>
<feature type="transmembrane region" description="Helical" evidence="7">
    <location>
        <begin position="155"/>
        <end position="181"/>
    </location>
</feature>
<dbReference type="Proteomes" id="UP000698173">
    <property type="component" value="Unassembled WGS sequence"/>
</dbReference>
<proteinExistence type="predicted"/>